<evidence type="ECO:0000256" key="3">
    <source>
        <dbReference type="ARBA" id="ARBA00022475"/>
    </source>
</evidence>
<keyword evidence="3" id="KW-1003">Cell membrane</keyword>
<dbReference type="EMBL" id="LNQE01000846">
    <property type="protein sequence ID" value="KUG24469.1"/>
    <property type="molecule type" value="Genomic_DNA"/>
</dbReference>
<comment type="caution">
    <text evidence="8">The sequence shown here is derived from an EMBL/GenBank/DDBJ whole genome shotgun (WGS) entry which is preliminary data.</text>
</comment>
<dbReference type="GO" id="GO:0005886">
    <property type="term" value="C:plasma membrane"/>
    <property type="evidence" value="ECO:0007669"/>
    <property type="project" value="UniProtKB-SubCell"/>
</dbReference>
<feature type="transmembrane region" description="Helical" evidence="7">
    <location>
        <begin position="173"/>
        <end position="192"/>
    </location>
</feature>
<protein>
    <submittedName>
        <fullName evidence="8">Uncharacterized protein</fullName>
    </submittedName>
</protein>
<feature type="transmembrane region" description="Helical" evidence="7">
    <location>
        <begin position="39"/>
        <end position="58"/>
    </location>
</feature>
<keyword evidence="6 7" id="KW-0472">Membrane</keyword>
<dbReference type="AlphaFoldDB" id="A0A0W8FU52"/>
<feature type="transmembrane region" description="Helical" evidence="7">
    <location>
        <begin position="104"/>
        <end position="125"/>
    </location>
</feature>
<name>A0A0W8FU52_9ZZZZ</name>
<evidence type="ECO:0000256" key="2">
    <source>
        <dbReference type="ARBA" id="ARBA00009784"/>
    </source>
</evidence>
<dbReference type="PANTHER" id="PTHR33508">
    <property type="entry name" value="UPF0056 MEMBRANE PROTEIN YHCE"/>
    <property type="match status" value="1"/>
</dbReference>
<accession>A0A0W8FU52</accession>
<dbReference type="Pfam" id="PF01914">
    <property type="entry name" value="MarC"/>
    <property type="match status" value="1"/>
</dbReference>
<reference evidence="8" key="1">
    <citation type="journal article" date="2015" name="Proc. Natl. Acad. Sci. U.S.A.">
        <title>Networks of energetic and metabolic interactions define dynamics in microbial communities.</title>
        <authorList>
            <person name="Embree M."/>
            <person name="Liu J.K."/>
            <person name="Al-Bassam M.M."/>
            <person name="Zengler K."/>
        </authorList>
    </citation>
    <scope>NUCLEOTIDE SEQUENCE</scope>
</reference>
<comment type="subcellular location">
    <subcellularLocation>
        <location evidence="1">Cell membrane</location>
        <topology evidence="1">Multi-pass membrane protein</topology>
    </subcellularLocation>
</comment>
<keyword evidence="5 7" id="KW-1133">Transmembrane helix</keyword>
<organism evidence="8">
    <name type="scientific">hydrocarbon metagenome</name>
    <dbReference type="NCBI Taxonomy" id="938273"/>
    <lineage>
        <taxon>unclassified sequences</taxon>
        <taxon>metagenomes</taxon>
        <taxon>ecological metagenomes</taxon>
    </lineage>
</organism>
<dbReference type="InterPro" id="IPR002771">
    <property type="entry name" value="Multi_antbiot-R_MarC"/>
</dbReference>
<keyword evidence="4 7" id="KW-0812">Transmembrane</keyword>
<feature type="transmembrane region" description="Helical" evidence="7">
    <location>
        <begin position="131"/>
        <end position="152"/>
    </location>
</feature>
<dbReference type="NCBIfam" id="TIGR00427">
    <property type="entry name" value="NAAT family transporter"/>
    <property type="match status" value="1"/>
</dbReference>
<evidence type="ECO:0000313" key="8">
    <source>
        <dbReference type="EMBL" id="KUG24469.1"/>
    </source>
</evidence>
<evidence type="ECO:0000256" key="7">
    <source>
        <dbReference type="SAM" id="Phobius"/>
    </source>
</evidence>
<proteinExistence type="inferred from homology"/>
<comment type="similarity">
    <text evidence="2">Belongs to the UPF0056 (MarC) family.</text>
</comment>
<feature type="transmembrane region" description="Helical" evidence="7">
    <location>
        <begin position="6"/>
        <end position="27"/>
    </location>
</feature>
<evidence type="ECO:0000256" key="6">
    <source>
        <dbReference type="ARBA" id="ARBA00023136"/>
    </source>
</evidence>
<sequence length="195" mass="20843">MESFVLCFVPLFVAVDAVGVLPLFMNFTEGIEQNKIKKIIIQSMITALIVALAFIAVGTATLKLLGITVADFMIAGGTLLFVISIRDMLSVEKNRYSVDLESMGAVPIGVPLITGPAVLTTSMLLVNEHNLFITSLAIITNILIAGGIFFMAPFIERTIGKTGSKTISKITNLLLAAIGVMIVRRGIAIFITQGI</sequence>
<feature type="transmembrane region" description="Helical" evidence="7">
    <location>
        <begin position="64"/>
        <end position="83"/>
    </location>
</feature>
<evidence type="ECO:0000256" key="1">
    <source>
        <dbReference type="ARBA" id="ARBA00004651"/>
    </source>
</evidence>
<gene>
    <name evidence="8" type="ORF">ASZ90_005723</name>
</gene>
<evidence type="ECO:0000256" key="4">
    <source>
        <dbReference type="ARBA" id="ARBA00022692"/>
    </source>
</evidence>
<evidence type="ECO:0000256" key="5">
    <source>
        <dbReference type="ARBA" id="ARBA00022989"/>
    </source>
</evidence>
<dbReference type="PANTHER" id="PTHR33508:SF1">
    <property type="entry name" value="UPF0056 MEMBRANE PROTEIN YHCE"/>
    <property type="match status" value="1"/>
</dbReference>